<protein>
    <submittedName>
        <fullName evidence="2">Uncharacterized protein</fullName>
    </submittedName>
</protein>
<comment type="caution">
    <text evidence="2">The sequence shown here is derived from an EMBL/GenBank/DDBJ whole genome shotgun (WGS) entry which is preliminary data.</text>
</comment>
<dbReference type="Proteomes" id="UP000283530">
    <property type="component" value="Unassembled WGS sequence"/>
</dbReference>
<gene>
    <name evidence="2" type="ORF">CKAN_01973900</name>
</gene>
<feature type="compositionally biased region" description="Low complexity" evidence="1">
    <location>
        <begin position="1"/>
        <end position="20"/>
    </location>
</feature>
<dbReference type="EMBL" id="QPKB01000008">
    <property type="protein sequence ID" value="RWR90635.1"/>
    <property type="molecule type" value="Genomic_DNA"/>
</dbReference>
<evidence type="ECO:0000313" key="2">
    <source>
        <dbReference type="EMBL" id="RWR90635.1"/>
    </source>
</evidence>
<sequence>MSISENPSPSLSVSNNSNNSCVQRVSKPISDKLLGKFSDVCEMDLDYEESGLWSPPVQRSAFLSSPGHVCTDEEMEAKLKAVTEALHRRSKVRFHVLSRILISFSSPQKRLERWMEGKI</sequence>
<reference evidence="2 3" key="1">
    <citation type="journal article" date="2019" name="Nat. Plants">
        <title>Stout camphor tree genome fills gaps in understanding of flowering plant genome evolution.</title>
        <authorList>
            <person name="Chaw S.M."/>
            <person name="Liu Y.C."/>
            <person name="Wu Y.W."/>
            <person name="Wang H.Y."/>
            <person name="Lin C.I."/>
            <person name="Wu C.S."/>
            <person name="Ke H.M."/>
            <person name="Chang L.Y."/>
            <person name="Hsu C.Y."/>
            <person name="Yang H.T."/>
            <person name="Sudianto E."/>
            <person name="Hsu M.H."/>
            <person name="Wu K.P."/>
            <person name="Wang L.N."/>
            <person name="Leebens-Mack J.H."/>
            <person name="Tsai I.J."/>
        </authorList>
    </citation>
    <scope>NUCLEOTIDE SEQUENCE [LARGE SCALE GENOMIC DNA]</scope>
    <source>
        <strain evidence="3">cv. Chaw 1501</strain>
        <tissue evidence="2">Young leaves</tissue>
    </source>
</reference>
<dbReference type="PANTHER" id="PTHR34287">
    <property type="entry name" value="OS06G0551500 PROTEIN-RELATED"/>
    <property type="match status" value="1"/>
</dbReference>
<keyword evidence="3" id="KW-1185">Reference proteome</keyword>
<evidence type="ECO:0000313" key="3">
    <source>
        <dbReference type="Proteomes" id="UP000283530"/>
    </source>
</evidence>
<evidence type="ECO:0000256" key="1">
    <source>
        <dbReference type="SAM" id="MobiDB-lite"/>
    </source>
</evidence>
<feature type="region of interest" description="Disordered" evidence="1">
    <location>
        <begin position="1"/>
        <end position="21"/>
    </location>
</feature>
<dbReference type="AlphaFoldDB" id="A0A3S3NMG9"/>
<organism evidence="2 3">
    <name type="scientific">Cinnamomum micranthum f. kanehirae</name>
    <dbReference type="NCBI Taxonomy" id="337451"/>
    <lineage>
        <taxon>Eukaryota</taxon>
        <taxon>Viridiplantae</taxon>
        <taxon>Streptophyta</taxon>
        <taxon>Embryophyta</taxon>
        <taxon>Tracheophyta</taxon>
        <taxon>Spermatophyta</taxon>
        <taxon>Magnoliopsida</taxon>
        <taxon>Magnoliidae</taxon>
        <taxon>Laurales</taxon>
        <taxon>Lauraceae</taxon>
        <taxon>Cinnamomum</taxon>
    </lineage>
</organism>
<dbReference type="PANTHER" id="PTHR34287:SF2">
    <property type="match status" value="1"/>
</dbReference>
<accession>A0A3S3NMG9</accession>
<name>A0A3S3NMG9_9MAGN</name>
<dbReference type="OrthoDB" id="686565at2759"/>
<proteinExistence type="predicted"/>